<feature type="transmembrane region" description="Helical" evidence="5">
    <location>
        <begin position="93"/>
        <end position="114"/>
    </location>
</feature>
<accession>A0ABX8DHK0</accession>
<reference evidence="6 7" key="1">
    <citation type="journal article" date="2012" name="Int. J. Syst. Evol. Microbiol.">
        <title>Shewanella dokdonensis sp. nov., isolated from seawater.</title>
        <authorList>
            <person name="Sung H.R."/>
            <person name="Yoon J.H."/>
            <person name="Ghim S.Y."/>
        </authorList>
    </citation>
    <scope>NUCLEOTIDE SEQUENCE [LARGE SCALE GENOMIC DNA]</scope>
    <source>
        <strain evidence="6 7">DSM 23626</strain>
    </source>
</reference>
<gene>
    <name evidence="6" type="ORF">KHX94_02870</name>
</gene>
<protein>
    <submittedName>
        <fullName evidence="6">Flippase</fullName>
    </submittedName>
</protein>
<dbReference type="EMBL" id="CP074572">
    <property type="protein sequence ID" value="QVK23676.1"/>
    <property type="molecule type" value="Genomic_DNA"/>
</dbReference>
<feature type="transmembrane region" description="Helical" evidence="5">
    <location>
        <begin position="337"/>
        <end position="358"/>
    </location>
</feature>
<dbReference type="InterPro" id="IPR052556">
    <property type="entry name" value="PolySynth_Transporter"/>
</dbReference>
<feature type="transmembrane region" description="Helical" evidence="5">
    <location>
        <begin position="162"/>
        <end position="180"/>
    </location>
</feature>
<feature type="transmembrane region" description="Helical" evidence="5">
    <location>
        <begin position="370"/>
        <end position="396"/>
    </location>
</feature>
<keyword evidence="7" id="KW-1185">Reference proteome</keyword>
<sequence>MNIQNMNVESGLAKVLRNFGWLFIDKATKLIVGFFVSVLIARYLGAEALGSLSYALAYTALFQAMANFGLDAIAVRDMARNYDKSGKVLNNIFVIKAILALLFVSLGVVIAFAFLRQHVFVISIVIFSIFFSLGNVIDLYYQSISGSKYTVISKFKSYAICVIARLLIVYCSFGAVYIFLMIPIEALLSTFFLFSKAKSSIGLKFIKLKDFDKEYAVNMIKESWPLALSAVSIIVFMRIGVFFIEKFKDTHSVGIYAVGTNLAEISYFIPTLLVTSFAPLLAKAKATNIMMYTSRVKMVIRYMFYGAIGISVIFGLLGYILLPILYGAEYVQSKYVFAIHVLTLIPVSLGCAQSLWIVNANKTKITLWQTFLAAILSFILNIILVPMYGVIGAAIATLTTQVFQSFIFHVFLCRELFFLTWKTILFR</sequence>
<evidence type="ECO:0000256" key="2">
    <source>
        <dbReference type="ARBA" id="ARBA00022692"/>
    </source>
</evidence>
<keyword evidence="2 5" id="KW-0812">Transmembrane</keyword>
<dbReference type="InterPro" id="IPR002797">
    <property type="entry name" value="Polysacc_synth"/>
</dbReference>
<feature type="transmembrane region" description="Helical" evidence="5">
    <location>
        <begin position="402"/>
        <end position="421"/>
    </location>
</feature>
<dbReference type="Proteomes" id="UP000676428">
    <property type="component" value="Chromosome"/>
</dbReference>
<evidence type="ECO:0000256" key="5">
    <source>
        <dbReference type="SAM" id="Phobius"/>
    </source>
</evidence>
<proteinExistence type="predicted"/>
<dbReference type="Pfam" id="PF01943">
    <property type="entry name" value="Polysacc_synt"/>
    <property type="match status" value="1"/>
</dbReference>
<feature type="transmembrane region" description="Helical" evidence="5">
    <location>
        <begin position="120"/>
        <end position="141"/>
    </location>
</feature>
<keyword evidence="3 5" id="KW-1133">Transmembrane helix</keyword>
<feature type="transmembrane region" description="Helical" evidence="5">
    <location>
        <begin position="27"/>
        <end position="45"/>
    </location>
</feature>
<evidence type="ECO:0000313" key="7">
    <source>
        <dbReference type="Proteomes" id="UP000676428"/>
    </source>
</evidence>
<evidence type="ECO:0000313" key="6">
    <source>
        <dbReference type="EMBL" id="QVK23676.1"/>
    </source>
</evidence>
<evidence type="ECO:0000256" key="1">
    <source>
        <dbReference type="ARBA" id="ARBA00004141"/>
    </source>
</evidence>
<keyword evidence="4 5" id="KW-0472">Membrane</keyword>
<dbReference type="CDD" id="cd13128">
    <property type="entry name" value="MATE_Wzx_like"/>
    <property type="match status" value="1"/>
</dbReference>
<organism evidence="6 7">
    <name type="scientific">Shewanella dokdonensis</name>
    <dbReference type="NCBI Taxonomy" id="712036"/>
    <lineage>
        <taxon>Bacteria</taxon>
        <taxon>Pseudomonadati</taxon>
        <taxon>Pseudomonadota</taxon>
        <taxon>Gammaproteobacteria</taxon>
        <taxon>Alteromonadales</taxon>
        <taxon>Shewanellaceae</taxon>
        <taxon>Shewanella</taxon>
    </lineage>
</organism>
<comment type="subcellular location">
    <subcellularLocation>
        <location evidence="1">Membrane</location>
        <topology evidence="1">Multi-pass membrane protein</topology>
    </subcellularLocation>
</comment>
<dbReference type="PANTHER" id="PTHR43424">
    <property type="entry name" value="LOCUS PUTATIVE PROTEIN 1-RELATED"/>
    <property type="match status" value="1"/>
</dbReference>
<feature type="transmembrane region" description="Helical" evidence="5">
    <location>
        <begin position="51"/>
        <end position="73"/>
    </location>
</feature>
<name>A0ABX8DHK0_9GAMM</name>
<feature type="transmembrane region" description="Helical" evidence="5">
    <location>
        <begin position="226"/>
        <end position="245"/>
    </location>
</feature>
<dbReference type="RefSeq" id="WP_213682294.1">
    <property type="nucleotide sequence ID" value="NZ_CP074572.1"/>
</dbReference>
<dbReference type="PANTHER" id="PTHR43424:SF1">
    <property type="entry name" value="LOCUS PUTATIVE PROTEIN 1-RELATED"/>
    <property type="match status" value="1"/>
</dbReference>
<feature type="transmembrane region" description="Helical" evidence="5">
    <location>
        <begin position="302"/>
        <end position="325"/>
    </location>
</feature>
<evidence type="ECO:0000256" key="4">
    <source>
        <dbReference type="ARBA" id="ARBA00023136"/>
    </source>
</evidence>
<evidence type="ECO:0000256" key="3">
    <source>
        <dbReference type="ARBA" id="ARBA00022989"/>
    </source>
</evidence>